<feature type="binding site" evidence="2">
    <location>
        <position position="108"/>
    </location>
    <ligand>
        <name>Mn(2+)</name>
        <dbReference type="ChEBI" id="CHEBI:29035"/>
        <label>2</label>
    </ligand>
</feature>
<dbReference type="PANTHER" id="PTHR11014:SF63">
    <property type="entry name" value="METALLOPEPTIDASE, PUTATIVE (AFU_ORTHOLOGUE AFUA_6G09600)-RELATED"/>
    <property type="match status" value="1"/>
</dbReference>
<dbReference type="Pfam" id="PF07687">
    <property type="entry name" value="M20_dimer"/>
    <property type="match status" value="1"/>
</dbReference>
<dbReference type="InterPro" id="IPR002933">
    <property type="entry name" value="Peptidase_M20"/>
</dbReference>
<dbReference type="GO" id="GO:0050118">
    <property type="term" value="F:N-acetyldiaminopimelate deacetylase activity"/>
    <property type="evidence" value="ECO:0007669"/>
    <property type="project" value="UniProtKB-ARBA"/>
</dbReference>
<dbReference type="Proteomes" id="UP000473531">
    <property type="component" value="Unassembled WGS sequence"/>
</dbReference>
<gene>
    <name evidence="4" type="ORF">GRI44_11135</name>
</gene>
<keyword evidence="2" id="KW-0464">Manganese</keyword>
<feature type="domain" description="Peptidase M20 dimerisation" evidence="3">
    <location>
        <begin position="197"/>
        <end position="293"/>
    </location>
</feature>
<dbReference type="GO" id="GO:0019877">
    <property type="term" value="P:diaminopimelate biosynthetic process"/>
    <property type="evidence" value="ECO:0007669"/>
    <property type="project" value="UniProtKB-ARBA"/>
</dbReference>
<dbReference type="FunFam" id="3.30.70.360:FF:000001">
    <property type="entry name" value="N-acetyldiaminopimelate deacetylase"/>
    <property type="match status" value="1"/>
</dbReference>
<dbReference type="GO" id="GO:0046872">
    <property type="term" value="F:metal ion binding"/>
    <property type="evidence" value="ECO:0007669"/>
    <property type="project" value="UniProtKB-KW"/>
</dbReference>
<name>A0A6L7GGU4_9SPHN</name>
<keyword evidence="1 4" id="KW-0378">Hydrolase</keyword>
<dbReference type="InterPro" id="IPR017439">
    <property type="entry name" value="Amidohydrolase"/>
</dbReference>
<evidence type="ECO:0000256" key="1">
    <source>
        <dbReference type="ARBA" id="ARBA00022801"/>
    </source>
</evidence>
<sequence length="407" mass="42780">MHQTDLLSSANALADRIISLRRAIHAEPELGLHTPKTRDKVRAALANLPLEWRSGPSTTGEVAILKGTKHSAAPGRRVVLRGDMDALPMPENTGLEFASTTQGAMHACGHDTHTAMLAGAAQMLCARQADIAGEVMFMFQPGEEGYHGARFMLDDGLLGGTPDDPLPDAAFALHIMPNAPHGIIAGKAGPLMAAADQFEITVTGEGGHASMPHDTRDPVPAACAIVTALQAMVTRRFNAADAVVVTVTRMDAGTAHNIIADHATLRGTMRTLSPAHRARVHSLLDEVARNIAAAHGVAATVLVTPGFPVTICDERAVALGRTVTQQLLGPEGWKDLPAPIMGAEDFAYVLEKVPGAMFFLGVAPSGADWTTCCGIHSSRMMVDEAALPRGTAILAGCAIQFLEQGFT</sequence>
<dbReference type="InterPro" id="IPR011650">
    <property type="entry name" value="Peptidase_M20_dimer"/>
</dbReference>
<dbReference type="SUPFAM" id="SSF53187">
    <property type="entry name" value="Zn-dependent exopeptidases"/>
    <property type="match status" value="1"/>
</dbReference>
<dbReference type="EMBL" id="WTYU01000002">
    <property type="protein sequence ID" value="MXP15302.1"/>
    <property type="molecule type" value="Genomic_DNA"/>
</dbReference>
<feature type="binding site" evidence="2">
    <location>
        <position position="174"/>
    </location>
    <ligand>
        <name>Mn(2+)</name>
        <dbReference type="ChEBI" id="CHEBI:29035"/>
        <label>2</label>
    </ligand>
</feature>
<evidence type="ECO:0000259" key="3">
    <source>
        <dbReference type="Pfam" id="PF07687"/>
    </source>
</evidence>
<dbReference type="PIRSF" id="PIRSF005962">
    <property type="entry name" value="Pept_M20D_amidohydro"/>
    <property type="match status" value="1"/>
</dbReference>
<organism evidence="4 5">
    <name type="scientific">Allopontixanthobacter confluentis</name>
    <dbReference type="NCBI Taxonomy" id="1849021"/>
    <lineage>
        <taxon>Bacteria</taxon>
        <taxon>Pseudomonadati</taxon>
        <taxon>Pseudomonadota</taxon>
        <taxon>Alphaproteobacteria</taxon>
        <taxon>Sphingomonadales</taxon>
        <taxon>Erythrobacteraceae</taxon>
        <taxon>Allopontixanthobacter</taxon>
    </lineage>
</organism>
<protein>
    <submittedName>
        <fullName evidence="4">Amidohydrolase</fullName>
    </submittedName>
</protein>
<evidence type="ECO:0000256" key="2">
    <source>
        <dbReference type="PIRSR" id="PIRSR005962-1"/>
    </source>
</evidence>
<dbReference type="Gene3D" id="3.30.70.360">
    <property type="match status" value="1"/>
</dbReference>
<comment type="caution">
    <text evidence="4">The sequence shown here is derived from an EMBL/GenBank/DDBJ whole genome shotgun (WGS) entry which is preliminary data.</text>
</comment>
<dbReference type="CDD" id="cd03886">
    <property type="entry name" value="M20_Acy1"/>
    <property type="match status" value="1"/>
</dbReference>
<evidence type="ECO:0000313" key="4">
    <source>
        <dbReference type="EMBL" id="MXP15302.1"/>
    </source>
</evidence>
<comment type="cofactor">
    <cofactor evidence="2">
        <name>Mn(2+)</name>
        <dbReference type="ChEBI" id="CHEBI:29035"/>
    </cofactor>
    <text evidence="2">The Mn(2+) ion enhances activity.</text>
</comment>
<feature type="binding site" evidence="2">
    <location>
        <position position="144"/>
    </location>
    <ligand>
        <name>Mn(2+)</name>
        <dbReference type="ChEBI" id="CHEBI:29035"/>
        <label>2</label>
    </ligand>
</feature>
<feature type="binding site" evidence="2">
    <location>
        <position position="376"/>
    </location>
    <ligand>
        <name>Mn(2+)</name>
        <dbReference type="ChEBI" id="CHEBI:29035"/>
        <label>2</label>
    </ligand>
</feature>
<proteinExistence type="predicted"/>
<keyword evidence="5" id="KW-1185">Reference proteome</keyword>
<dbReference type="NCBIfam" id="TIGR01891">
    <property type="entry name" value="amidohydrolases"/>
    <property type="match status" value="1"/>
</dbReference>
<accession>A0A6L7GGU4</accession>
<dbReference type="SUPFAM" id="SSF55031">
    <property type="entry name" value="Bacterial exopeptidase dimerisation domain"/>
    <property type="match status" value="1"/>
</dbReference>
<dbReference type="RefSeq" id="WP_160601846.1">
    <property type="nucleotide sequence ID" value="NZ_WTYU01000002.1"/>
</dbReference>
<feature type="binding site" evidence="2">
    <location>
        <position position="110"/>
    </location>
    <ligand>
        <name>Mn(2+)</name>
        <dbReference type="ChEBI" id="CHEBI:29035"/>
        <label>2</label>
    </ligand>
</feature>
<keyword evidence="2" id="KW-0479">Metal-binding</keyword>
<dbReference type="Pfam" id="PF01546">
    <property type="entry name" value="Peptidase_M20"/>
    <property type="match status" value="1"/>
</dbReference>
<dbReference type="InterPro" id="IPR036264">
    <property type="entry name" value="Bact_exopeptidase_dim_dom"/>
</dbReference>
<dbReference type="PANTHER" id="PTHR11014">
    <property type="entry name" value="PEPTIDASE M20 FAMILY MEMBER"/>
    <property type="match status" value="1"/>
</dbReference>
<dbReference type="AlphaFoldDB" id="A0A6L7GGU4"/>
<dbReference type="OrthoDB" id="9777385at2"/>
<evidence type="ECO:0000313" key="5">
    <source>
        <dbReference type="Proteomes" id="UP000473531"/>
    </source>
</evidence>
<dbReference type="Gene3D" id="3.40.630.10">
    <property type="entry name" value="Zn peptidases"/>
    <property type="match status" value="1"/>
</dbReference>
<reference evidence="4 5" key="1">
    <citation type="submission" date="2019-12" db="EMBL/GenBank/DDBJ databases">
        <title>Genomic-based taxomic classification of the family Erythrobacteraceae.</title>
        <authorList>
            <person name="Xu L."/>
        </authorList>
    </citation>
    <scope>NUCLEOTIDE SEQUENCE [LARGE SCALE GENOMIC DNA]</scope>
    <source>
        <strain evidence="4 5">KCTC 52259</strain>
    </source>
</reference>